<dbReference type="OMA" id="FYFRYET"/>
<dbReference type="VEuPathDB" id="AmoebaDB:DDB_G0283245"/>
<dbReference type="EMBL" id="AAFI02000051">
    <property type="protein sequence ID" value="EAL65861.1"/>
    <property type="molecule type" value="Genomic_DNA"/>
</dbReference>
<dbReference type="InParanoid" id="Q54RF6"/>
<dbReference type="Proteomes" id="UP000002195">
    <property type="component" value="Unassembled WGS sequence"/>
</dbReference>
<dbReference type="PaxDb" id="44689-DDB0238021"/>
<keyword evidence="1" id="KW-0472">Membrane</keyword>
<comment type="caution">
    <text evidence="3">The sequence shown here is derived from an EMBL/GenBank/DDBJ whole genome shotgun (WGS) entry which is preliminary data.</text>
</comment>
<dbReference type="AlphaFoldDB" id="Q54RF6"/>
<reference evidence="3 4" key="1">
    <citation type="journal article" date="2005" name="Nature">
        <title>The genome of the social amoeba Dictyostelium discoideum.</title>
        <authorList>
            <consortium name="The Dictyostelium discoideum Sequencing Consortium"/>
            <person name="Eichinger L."/>
            <person name="Pachebat J.A."/>
            <person name="Glockner G."/>
            <person name="Rajandream M.A."/>
            <person name="Sucgang R."/>
            <person name="Berriman M."/>
            <person name="Song J."/>
            <person name="Olsen R."/>
            <person name="Szafranski K."/>
            <person name="Xu Q."/>
            <person name="Tunggal B."/>
            <person name="Kummerfeld S."/>
            <person name="Madera M."/>
            <person name="Konfortov B.A."/>
            <person name="Rivero F."/>
            <person name="Bankier A.T."/>
            <person name="Lehmann R."/>
            <person name="Hamlin N."/>
            <person name="Davies R."/>
            <person name="Gaudet P."/>
            <person name="Fey P."/>
            <person name="Pilcher K."/>
            <person name="Chen G."/>
            <person name="Saunders D."/>
            <person name="Sodergren E."/>
            <person name="Davis P."/>
            <person name="Kerhornou A."/>
            <person name="Nie X."/>
            <person name="Hall N."/>
            <person name="Anjard C."/>
            <person name="Hemphill L."/>
            <person name="Bason N."/>
            <person name="Farbrother P."/>
            <person name="Desany B."/>
            <person name="Just E."/>
            <person name="Morio T."/>
            <person name="Rost R."/>
            <person name="Churcher C."/>
            <person name="Cooper J."/>
            <person name="Haydock S."/>
            <person name="van Driessche N."/>
            <person name="Cronin A."/>
            <person name="Goodhead I."/>
            <person name="Muzny D."/>
            <person name="Mourier T."/>
            <person name="Pain A."/>
            <person name="Lu M."/>
            <person name="Harper D."/>
            <person name="Lindsay R."/>
            <person name="Hauser H."/>
            <person name="James K."/>
            <person name="Quiles M."/>
            <person name="Madan Babu M."/>
            <person name="Saito T."/>
            <person name="Buchrieser C."/>
            <person name="Wardroper A."/>
            <person name="Felder M."/>
            <person name="Thangavelu M."/>
            <person name="Johnson D."/>
            <person name="Knights A."/>
            <person name="Loulseged H."/>
            <person name="Mungall K."/>
            <person name="Oliver K."/>
            <person name="Price C."/>
            <person name="Quail M.A."/>
            <person name="Urushihara H."/>
            <person name="Hernandez J."/>
            <person name="Rabbinowitsch E."/>
            <person name="Steffen D."/>
            <person name="Sanders M."/>
            <person name="Ma J."/>
            <person name="Kohara Y."/>
            <person name="Sharp S."/>
            <person name="Simmonds M."/>
            <person name="Spiegler S."/>
            <person name="Tivey A."/>
            <person name="Sugano S."/>
            <person name="White B."/>
            <person name="Walker D."/>
            <person name="Woodward J."/>
            <person name="Winckler T."/>
            <person name="Tanaka Y."/>
            <person name="Shaulsky G."/>
            <person name="Schleicher M."/>
            <person name="Weinstock G."/>
            <person name="Rosenthal A."/>
            <person name="Cox E.C."/>
            <person name="Chisholm R.L."/>
            <person name="Gibbs R."/>
            <person name="Loomis W.F."/>
            <person name="Platzer M."/>
            <person name="Kay R.R."/>
            <person name="Williams J."/>
            <person name="Dear P.H."/>
            <person name="Noegel A.A."/>
            <person name="Barrell B."/>
            <person name="Kuspa A."/>
        </authorList>
    </citation>
    <scope>NUCLEOTIDE SEQUENCE [LARGE SCALE GENOMIC DNA]</scope>
    <source>
        <strain evidence="3 4">AX4</strain>
    </source>
</reference>
<keyword evidence="1" id="KW-1133">Transmembrane helix</keyword>
<dbReference type="eggNOG" id="ENOG502RIPU">
    <property type="taxonomic scope" value="Eukaryota"/>
</dbReference>
<evidence type="ECO:0000313" key="4">
    <source>
        <dbReference type="Proteomes" id="UP000002195"/>
    </source>
</evidence>
<keyword evidence="2" id="KW-0732">Signal</keyword>
<proteinExistence type="predicted"/>
<keyword evidence="1" id="KW-0812">Transmembrane</keyword>
<dbReference type="KEGG" id="ddi:DDB_G0283245"/>
<feature type="chain" id="PRO_5004249864" evidence="2">
    <location>
        <begin position="27"/>
        <end position="172"/>
    </location>
</feature>
<evidence type="ECO:0000256" key="1">
    <source>
        <dbReference type="SAM" id="Phobius"/>
    </source>
</evidence>
<feature type="signal peptide" evidence="2">
    <location>
        <begin position="1"/>
        <end position="26"/>
    </location>
</feature>
<dbReference type="RefSeq" id="XP_639189.1">
    <property type="nucleotide sequence ID" value="XM_634097.1"/>
</dbReference>
<dbReference type="GeneID" id="8623965"/>
<evidence type="ECO:0000313" key="3">
    <source>
        <dbReference type="EMBL" id="EAL65861.1"/>
    </source>
</evidence>
<gene>
    <name evidence="3" type="ORF">DDB_G0283245</name>
</gene>
<keyword evidence="4" id="KW-1185">Reference proteome</keyword>
<feature type="transmembrane region" description="Helical" evidence="1">
    <location>
        <begin position="141"/>
        <end position="162"/>
    </location>
</feature>
<evidence type="ECO:0000256" key="2">
    <source>
        <dbReference type="SAM" id="SignalP"/>
    </source>
</evidence>
<name>Q54RF6_DICDI</name>
<dbReference type="HOGENOM" id="CLU_1558109_0_0_1"/>
<organism evidence="3 4">
    <name type="scientific">Dictyostelium discoideum</name>
    <name type="common">Social amoeba</name>
    <dbReference type="NCBI Taxonomy" id="44689"/>
    <lineage>
        <taxon>Eukaryota</taxon>
        <taxon>Amoebozoa</taxon>
        <taxon>Evosea</taxon>
        <taxon>Eumycetozoa</taxon>
        <taxon>Dictyostelia</taxon>
        <taxon>Dictyosteliales</taxon>
        <taxon>Dictyosteliaceae</taxon>
        <taxon>Dictyostelium</taxon>
    </lineage>
</organism>
<dbReference type="dictyBase" id="DDB_G0283245"/>
<dbReference type="FunCoup" id="Q54RF6">
    <property type="interactions" value="877"/>
</dbReference>
<protein>
    <submittedName>
        <fullName evidence="3">Uncharacterized protein</fullName>
    </submittedName>
</protein>
<sequence length="172" mass="19250">MKRSITILLIIVILLHCYLMKKYVKSGKEGEYLSNDSLEEISGIIKKGHSVLYRTGVGYLSLVLDSNSNQNGLVSIHLSQGSIEPLSFLDFFSKPLNDGKTNGNLSSGSGFYFLVSTDSIEPIKYYIKLSLQYSDSYVLNTFFNCCLVLLSLIISILLIVFFNKKLNKPKIS</sequence>
<accession>Q54RF6</accession>